<comment type="caution">
    <text evidence="2">The sequence shown here is derived from an EMBL/GenBank/DDBJ whole genome shotgun (WGS) entry which is preliminary data.</text>
</comment>
<dbReference type="GO" id="GO:0008081">
    <property type="term" value="F:phosphoric diester hydrolase activity"/>
    <property type="evidence" value="ECO:0007669"/>
    <property type="project" value="InterPro"/>
</dbReference>
<dbReference type="PROSITE" id="PS51704">
    <property type="entry name" value="GP_PDE"/>
    <property type="match status" value="1"/>
</dbReference>
<dbReference type="PANTHER" id="PTHR46211">
    <property type="entry name" value="GLYCEROPHOSPHORYL DIESTER PHOSPHODIESTERASE"/>
    <property type="match status" value="1"/>
</dbReference>
<proteinExistence type="predicted"/>
<sequence length="259" mass="28317">MSRLPSDFLRLPVSHRGLHGPGVPENSLAAARAAIEAGYGIELDIQPAADGTPMVFHDYDLVRLTGDKTAIAMYSLADLAEKRLLDSDEAIPTLAQFLELVAGRVPLLIEIKDQDGRLGDDIGELHQRVAEDLDDYRGPVAVMSFNPHTVRAFHEIRPDIPVGITSCGYPAEDWPLLDDKTRSHLAAIADFDQSGSCFISHDKGDLANPRVDALKAQGIPVLCWTVRSSAEENAARQFADNITFEDYQPSIVTEMQVGE</sequence>
<dbReference type="InterPro" id="IPR017946">
    <property type="entry name" value="PLC-like_Pdiesterase_TIM-brl"/>
</dbReference>
<evidence type="ECO:0000259" key="1">
    <source>
        <dbReference type="PROSITE" id="PS51704"/>
    </source>
</evidence>
<keyword evidence="3" id="KW-1185">Reference proteome</keyword>
<protein>
    <submittedName>
        <fullName evidence="2">Phosphodiesterase</fullName>
    </submittedName>
</protein>
<name>A0A418SSR0_9RHOB</name>
<evidence type="ECO:0000313" key="3">
    <source>
        <dbReference type="Proteomes" id="UP000284202"/>
    </source>
</evidence>
<dbReference type="Gene3D" id="3.20.20.190">
    <property type="entry name" value="Phosphatidylinositol (PI) phosphodiesterase"/>
    <property type="match status" value="1"/>
</dbReference>
<gene>
    <name evidence="2" type="ORF">D3P04_13315</name>
</gene>
<dbReference type="AlphaFoldDB" id="A0A418SSR0"/>
<dbReference type="Proteomes" id="UP000284202">
    <property type="component" value="Unassembled WGS sequence"/>
</dbReference>
<dbReference type="Pfam" id="PF03009">
    <property type="entry name" value="GDPD"/>
    <property type="match status" value="1"/>
</dbReference>
<evidence type="ECO:0000313" key="2">
    <source>
        <dbReference type="EMBL" id="RJE83996.1"/>
    </source>
</evidence>
<dbReference type="SUPFAM" id="SSF51695">
    <property type="entry name" value="PLC-like phosphodiesterases"/>
    <property type="match status" value="1"/>
</dbReference>
<dbReference type="PANTHER" id="PTHR46211:SF1">
    <property type="entry name" value="GLYCEROPHOSPHODIESTER PHOSPHODIESTERASE, CYTOPLASMIC"/>
    <property type="match status" value="1"/>
</dbReference>
<accession>A0A418SSR0</accession>
<dbReference type="InterPro" id="IPR030395">
    <property type="entry name" value="GP_PDE_dom"/>
</dbReference>
<feature type="domain" description="GP-PDE" evidence="1">
    <location>
        <begin position="10"/>
        <end position="255"/>
    </location>
</feature>
<dbReference type="EMBL" id="QZCG01000009">
    <property type="protein sequence ID" value="RJE83996.1"/>
    <property type="molecule type" value="Genomic_DNA"/>
</dbReference>
<reference evidence="3" key="1">
    <citation type="submission" date="2018-09" db="EMBL/GenBank/DDBJ databases">
        <title>Acidovorax cavernicola nov. sp. isolated from Gruta de las Maravillas (Aracena, Spain).</title>
        <authorList>
            <person name="Jurado V."/>
            <person name="Gutierrez-Patricio S."/>
            <person name="Gonzalez-Pimentel J.L."/>
            <person name="Miller A.Z."/>
            <person name="Laiz L."/>
            <person name="Saiz-Jimenez C."/>
        </authorList>
    </citation>
    <scope>NUCLEOTIDE SEQUENCE [LARGE SCALE GENOMIC DNA]</scope>
    <source>
        <strain evidence="3">1011MAR3C25</strain>
    </source>
</reference>
<dbReference type="OrthoDB" id="384721at2"/>
<organism evidence="2 3">
    <name type="scientific">Paracoccus onubensis</name>
    <dbReference type="NCBI Taxonomy" id="1675788"/>
    <lineage>
        <taxon>Bacteria</taxon>
        <taxon>Pseudomonadati</taxon>
        <taxon>Pseudomonadota</taxon>
        <taxon>Alphaproteobacteria</taxon>
        <taxon>Rhodobacterales</taxon>
        <taxon>Paracoccaceae</taxon>
        <taxon>Paracoccus</taxon>
    </lineage>
</organism>
<dbReference type="GO" id="GO:0006629">
    <property type="term" value="P:lipid metabolic process"/>
    <property type="evidence" value="ECO:0007669"/>
    <property type="project" value="InterPro"/>
</dbReference>